<dbReference type="SUPFAM" id="SSF53092">
    <property type="entry name" value="Creatinase/prolidase N-terminal domain"/>
    <property type="match status" value="1"/>
</dbReference>
<dbReference type="EC" id="3.4.11.9" evidence="4"/>
<dbReference type="AlphaFoldDB" id="A0A1I1WNH4"/>
<dbReference type="GO" id="GO:0030145">
    <property type="term" value="F:manganese ion binding"/>
    <property type="evidence" value="ECO:0007669"/>
    <property type="project" value="InterPro"/>
</dbReference>
<dbReference type="Pfam" id="PF05195">
    <property type="entry name" value="AMP_N"/>
    <property type="match status" value="1"/>
</dbReference>
<dbReference type="InterPro" id="IPR029149">
    <property type="entry name" value="Creatin/AminoP/Spt16_N"/>
</dbReference>
<comment type="similarity">
    <text evidence="3">Belongs to the peptidase M24B family.</text>
</comment>
<dbReference type="Proteomes" id="UP000199672">
    <property type="component" value="Unassembled WGS sequence"/>
</dbReference>
<keyword evidence="5" id="KW-0479">Metal-binding</keyword>
<organism evidence="9 10">
    <name type="scientific">Flavobacterium phragmitis</name>
    <dbReference type="NCBI Taxonomy" id="739143"/>
    <lineage>
        <taxon>Bacteria</taxon>
        <taxon>Pseudomonadati</taxon>
        <taxon>Bacteroidota</taxon>
        <taxon>Flavobacteriia</taxon>
        <taxon>Flavobacteriales</taxon>
        <taxon>Flavobacteriaceae</taxon>
        <taxon>Flavobacterium</taxon>
    </lineage>
</organism>
<reference evidence="10" key="1">
    <citation type="submission" date="2016-10" db="EMBL/GenBank/DDBJ databases">
        <authorList>
            <person name="Varghese N."/>
            <person name="Submissions S."/>
        </authorList>
    </citation>
    <scope>NUCLEOTIDE SEQUENCE [LARGE SCALE GENOMIC DNA]</scope>
    <source>
        <strain evidence="10">CGMCC 1.10370</strain>
    </source>
</reference>
<dbReference type="Pfam" id="PF00557">
    <property type="entry name" value="Peptidase_M24"/>
    <property type="match status" value="1"/>
</dbReference>
<dbReference type="CDD" id="cd01087">
    <property type="entry name" value="Prolidase"/>
    <property type="match status" value="1"/>
</dbReference>
<dbReference type="PANTHER" id="PTHR43226">
    <property type="entry name" value="XAA-PRO AMINOPEPTIDASE 3"/>
    <property type="match status" value="1"/>
</dbReference>
<accession>A0A1I1WNH4</accession>
<keyword evidence="7" id="KW-0464">Manganese</keyword>
<dbReference type="InterPro" id="IPR052433">
    <property type="entry name" value="X-Pro_dipept-like"/>
</dbReference>
<evidence type="ECO:0000256" key="5">
    <source>
        <dbReference type="ARBA" id="ARBA00022723"/>
    </source>
</evidence>
<dbReference type="Gene3D" id="3.90.230.10">
    <property type="entry name" value="Creatinase/methionine aminopeptidase superfamily"/>
    <property type="match status" value="1"/>
</dbReference>
<protein>
    <recommendedName>
        <fullName evidence="4">Xaa-Pro aminopeptidase</fullName>
        <ecNumber evidence="4">3.4.11.9</ecNumber>
    </recommendedName>
</protein>
<evidence type="ECO:0000256" key="1">
    <source>
        <dbReference type="ARBA" id="ARBA00001424"/>
    </source>
</evidence>
<dbReference type="GO" id="GO:0005829">
    <property type="term" value="C:cytosol"/>
    <property type="evidence" value="ECO:0007669"/>
    <property type="project" value="TreeGrafter"/>
</dbReference>
<gene>
    <name evidence="9" type="ORF">SAMN05216297_11654</name>
</gene>
<sequence>MFSKETYINRRQVLKKAVGSGLIILPGNEEVGMNYRDNIYHFRQDSSFLYYAGIDRPSLFLIIDIDADLEILFGDNLTIEQTVWVGPQDSLNIDAEKSGITTVQPFSFIEAVLKNAVQQQRAIHFLPPYRAAITLKLSSWLDIHPNEIAKKSSIPLSKAIIAQRSYKTNEELVEIEKAVDITAAMHLKAIQSARSGMTEYEIAGQVEGTAISLGGHLAFPTILTVNGQYLHNHAGSNVLKEGQLVLCDCGAENNMRYAGDMTRTFPVSKTFTTQQKEIYNIVLKAEEAAIATLKPGTFFKDSHLTACKEILTGLKSLGLVKGDLDEALAAGAHTLFFQCGLGHMMGMDVHDMENIGEEYVGYTETIKKSTDFGLKSLRLAKELEEGFVLTVEPGIYFIPELIDQWQAEKKYSEFINYDKVQMYRNFGGIRIEEDFLITKDSYQLLGKPLAKTAADIEALRNY</sequence>
<evidence type="ECO:0000256" key="6">
    <source>
        <dbReference type="ARBA" id="ARBA00022801"/>
    </source>
</evidence>
<dbReference type="RefSeq" id="WP_091498248.1">
    <property type="nucleotide sequence ID" value="NZ_FOMH01000016.1"/>
</dbReference>
<evidence type="ECO:0000256" key="4">
    <source>
        <dbReference type="ARBA" id="ARBA00012574"/>
    </source>
</evidence>
<dbReference type="SMART" id="SM01011">
    <property type="entry name" value="AMP_N"/>
    <property type="match status" value="1"/>
</dbReference>
<keyword evidence="9" id="KW-0645">Protease</keyword>
<comment type="cofactor">
    <cofactor evidence="2">
        <name>Mn(2+)</name>
        <dbReference type="ChEBI" id="CHEBI:29035"/>
    </cofactor>
</comment>
<dbReference type="OrthoDB" id="9806388at2"/>
<keyword evidence="6" id="KW-0378">Hydrolase</keyword>
<dbReference type="STRING" id="739143.SAMN05216297_11654"/>
<evidence type="ECO:0000256" key="2">
    <source>
        <dbReference type="ARBA" id="ARBA00001936"/>
    </source>
</evidence>
<keyword evidence="10" id="KW-1185">Reference proteome</keyword>
<dbReference type="InterPro" id="IPR036005">
    <property type="entry name" value="Creatinase/aminopeptidase-like"/>
</dbReference>
<evidence type="ECO:0000256" key="3">
    <source>
        <dbReference type="ARBA" id="ARBA00008766"/>
    </source>
</evidence>
<dbReference type="PANTHER" id="PTHR43226:SF4">
    <property type="entry name" value="XAA-PRO AMINOPEPTIDASE 3"/>
    <property type="match status" value="1"/>
</dbReference>
<dbReference type="InterPro" id="IPR000994">
    <property type="entry name" value="Pept_M24"/>
</dbReference>
<evidence type="ECO:0000313" key="10">
    <source>
        <dbReference type="Proteomes" id="UP000199672"/>
    </source>
</evidence>
<feature type="domain" description="Aminopeptidase P N-terminal" evidence="8">
    <location>
        <begin position="2"/>
        <end position="134"/>
    </location>
</feature>
<keyword evidence="9" id="KW-0031">Aminopeptidase</keyword>
<comment type="catalytic activity">
    <reaction evidence="1">
        <text>Release of any N-terminal amino acid, including proline, that is linked to proline, even from a dipeptide or tripeptide.</text>
        <dbReference type="EC" id="3.4.11.9"/>
    </reaction>
</comment>
<dbReference type="SUPFAM" id="SSF55920">
    <property type="entry name" value="Creatinase/aminopeptidase"/>
    <property type="match status" value="1"/>
</dbReference>
<dbReference type="InterPro" id="IPR007865">
    <property type="entry name" value="Aminopep_P_N"/>
</dbReference>
<evidence type="ECO:0000259" key="8">
    <source>
        <dbReference type="SMART" id="SM01011"/>
    </source>
</evidence>
<proteinExistence type="inferred from homology"/>
<dbReference type="GO" id="GO:0006508">
    <property type="term" value="P:proteolysis"/>
    <property type="evidence" value="ECO:0007669"/>
    <property type="project" value="TreeGrafter"/>
</dbReference>
<evidence type="ECO:0000313" key="9">
    <source>
        <dbReference type="EMBL" id="SFD96521.1"/>
    </source>
</evidence>
<evidence type="ECO:0000256" key="7">
    <source>
        <dbReference type="ARBA" id="ARBA00023211"/>
    </source>
</evidence>
<name>A0A1I1WNH4_9FLAO</name>
<dbReference type="GO" id="GO:0070006">
    <property type="term" value="F:metalloaminopeptidase activity"/>
    <property type="evidence" value="ECO:0007669"/>
    <property type="project" value="InterPro"/>
</dbReference>
<dbReference type="Gene3D" id="3.40.350.10">
    <property type="entry name" value="Creatinase/prolidase N-terminal domain"/>
    <property type="match status" value="1"/>
</dbReference>
<dbReference type="EMBL" id="FOMH01000016">
    <property type="protein sequence ID" value="SFD96521.1"/>
    <property type="molecule type" value="Genomic_DNA"/>
</dbReference>